<dbReference type="CDD" id="cd11938">
    <property type="entry name" value="SH3_ARHGEF16_26"/>
    <property type="match status" value="1"/>
</dbReference>
<accession>A0AAD7RR92</accession>
<evidence type="ECO:0000256" key="4">
    <source>
        <dbReference type="SAM" id="MobiDB-lite"/>
    </source>
</evidence>
<dbReference type="FunFam" id="1.20.900.10:FF:000007">
    <property type="entry name" value="rho guanine nucleotide exchange factor 19"/>
    <property type="match status" value="1"/>
</dbReference>
<evidence type="ECO:0000259" key="6">
    <source>
        <dbReference type="PROSITE" id="PS50003"/>
    </source>
</evidence>
<dbReference type="AlphaFoldDB" id="A0AAD7RR92"/>
<dbReference type="InterPro" id="IPR000219">
    <property type="entry name" value="DH_dom"/>
</dbReference>
<protein>
    <recommendedName>
        <fullName evidence="10">Rho guanine nucleotide exchange factor 16</fullName>
    </recommendedName>
</protein>
<dbReference type="Gene3D" id="2.30.30.40">
    <property type="entry name" value="SH3 Domains"/>
    <property type="match status" value="1"/>
</dbReference>
<dbReference type="SMART" id="SM00233">
    <property type="entry name" value="PH"/>
    <property type="match status" value="1"/>
</dbReference>
<dbReference type="SMART" id="SM00326">
    <property type="entry name" value="SH3"/>
    <property type="match status" value="1"/>
</dbReference>
<feature type="domain" description="DH" evidence="7">
    <location>
        <begin position="219"/>
        <end position="403"/>
    </location>
</feature>
<evidence type="ECO:0000313" key="8">
    <source>
        <dbReference type="EMBL" id="KAJ8388936.1"/>
    </source>
</evidence>
<dbReference type="SUPFAM" id="SSF48065">
    <property type="entry name" value="DBL homology domain (DH-domain)"/>
    <property type="match status" value="1"/>
</dbReference>
<dbReference type="PROSITE" id="PS50010">
    <property type="entry name" value="DH_2"/>
    <property type="match status" value="1"/>
</dbReference>
<dbReference type="Pfam" id="PF00018">
    <property type="entry name" value="SH3_1"/>
    <property type="match status" value="1"/>
</dbReference>
<feature type="domain" description="PH" evidence="6">
    <location>
        <begin position="436"/>
        <end position="553"/>
    </location>
</feature>
<dbReference type="Gene3D" id="2.30.29.30">
    <property type="entry name" value="Pleckstrin-homology domain (PH domain)/Phosphotyrosine-binding domain (PTB)"/>
    <property type="match status" value="1"/>
</dbReference>
<sequence length="690" mass="78110">MLREPREVVLSTQSQAALKLGTQQLIPRNLAAVSRTKTRHHTTVGTVPMAWAPGEDGCAAKGPEVSWEDYDSDGEGVSIRRNRRNKSYRSAVTSLDMPASKVTTTLAAVSEEDATSPQPAAPSRPVASAGPGKRTTGRRKNQKARGSFKDDPRLYQEIMKERGLNSSVQDTDNEPLDGTAAAEHRIVVQNFRPMQITWSQLPQVQEMGILPSISAEERKRQEAMFELITSEYSYQHSLGILVRQFKGSEELRHTMTVIEHHHLFSNIADIQAVSQRFFEDLDRRHQDNPLIKDISDIVQTHASSHFQAYITYCSNETFQQRTLQKLLAGNVAFRDVLKRIENSAECGKLPVISFLILPMQRVTRLPLLMDTICQKTHEETVEYIGALRALKAISKLVKKCDDGARTMERTEQMYTIQKQMDFGKIKPFPLVSSSRWLQKRGELAVCTDELFWKAFSHKSYYLFLFNDVLIVTRRKSEESYVVMDYATLENVEVELQHSDGKVSPSIKQSGSSPYGLKLSLKRNSEGRPEQIALAAESPLERARWVTALRRHKEADSACNKEDLPQCEVTKAYMPKRPDELGLQQAEVVIILQREEGWCHGERMRDGERGWFPAGYAAEITNRVAVKAQRAAHGANAQGDGRLTELAGTPAYSRLCDIHEEQVYFHQCTCRPIHILRVVFIRHVVFLMQCS</sequence>
<evidence type="ECO:0000256" key="2">
    <source>
        <dbReference type="ARBA" id="ARBA00022658"/>
    </source>
</evidence>
<dbReference type="PANTHER" id="PTHR12845">
    <property type="entry name" value="GUANINE NUCLEOTIDE EXCHANGE FACTOR"/>
    <property type="match status" value="1"/>
</dbReference>
<dbReference type="Gene3D" id="1.20.900.10">
    <property type="entry name" value="Dbl homology (DH) domain"/>
    <property type="match status" value="1"/>
</dbReference>
<comment type="caution">
    <text evidence="8">The sequence shown here is derived from an EMBL/GenBank/DDBJ whole genome shotgun (WGS) entry which is preliminary data.</text>
</comment>
<dbReference type="InterPro" id="IPR011993">
    <property type="entry name" value="PH-like_dom_sf"/>
</dbReference>
<keyword evidence="9" id="KW-1185">Reference proteome</keyword>
<evidence type="ECO:0000256" key="3">
    <source>
        <dbReference type="PROSITE-ProRule" id="PRU00192"/>
    </source>
</evidence>
<dbReference type="CDD" id="cd00160">
    <property type="entry name" value="RhoGEF"/>
    <property type="match status" value="1"/>
</dbReference>
<feature type="region of interest" description="Disordered" evidence="4">
    <location>
        <begin position="108"/>
        <end position="154"/>
    </location>
</feature>
<dbReference type="SMART" id="SM00325">
    <property type="entry name" value="RhoGEF"/>
    <property type="match status" value="1"/>
</dbReference>
<dbReference type="InterPro" id="IPR035899">
    <property type="entry name" value="DBL_dom_sf"/>
</dbReference>
<keyword evidence="2" id="KW-0344">Guanine-nucleotide releasing factor</keyword>
<dbReference type="InterPro" id="IPR035797">
    <property type="entry name" value="ARHGEF16/ARHGEF26_SH3"/>
</dbReference>
<evidence type="ECO:0000313" key="9">
    <source>
        <dbReference type="Proteomes" id="UP001221898"/>
    </source>
</evidence>
<dbReference type="InterPro" id="IPR036028">
    <property type="entry name" value="SH3-like_dom_sf"/>
</dbReference>
<dbReference type="InterPro" id="IPR047271">
    <property type="entry name" value="Ephexin-like"/>
</dbReference>
<dbReference type="Pfam" id="PF00621">
    <property type="entry name" value="RhoGEF"/>
    <property type="match status" value="1"/>
</dbReference>
<evidence type="ECO:0000256" key="1">
    <source>
        <dbReference type="ARBA" id="ARBA00022443"/>
    </source>
</evidence>
<dbReference type="InterPro" id="IPR001452">
    <property type="entry name" value="SH3_domain"/>
</dbReference>
<keyword evidence="1 3" id="KW-0728">SH3 domain</keyword>
<dbReference type="CDD" id="cd01221">
    <property type="entry name" value="PH_ephexin"/>
    <property type="match status" value="1"/>
</dbReference>
<dbReference type="SUPFAM" id="SSF50044">
    <property type="entry name" value="SH3-domain"/>
    <property type="match status" value="1"/>
</dbReference>
<dbReference type="PANTHER" id="PTHR12845:SF3">
    <property type="entry name" value="RHO GUANINE NUCLEOTIDE EXCHANGE FACTOR 16"/>
    <property type="match status" value="1"/>
</dbReference>
<feature type="domain" description="SH3" evidence="5">
    <location>
        <begin position="561"/>
        <end position="621"/>
    </location>
</feature>
<dbReference type="PROSITE" id="PS50003">
    <property type="entry name" value="PH_DOMAIN"/>
    <property type="match status" value="1"/>
</dbReference>
<evidence type="ECO:0000259" key="7">
    <source>
        <dbReference type="PROSITE" id="PS50010"/>
    </source>
</evidence>
<dbReference type="GO" id="GO:0042995">
    <property type="term" value="C:cell projection"/>
    <property type="evidence" value="ECO:0007669"/>
    <property type="project" value="UniProtKB-SubCell"/>
</dbReference>
<organism evidence="8 9">
    <name type="scientific">Aldrovandia affinis</name>
    <dbReference type="NCBI Taxonomy" id="143900"/>
    <lineage>
        <taxon>Eukaryota</taxon>
        <taxon>Metazoa</taxon>
        <taxon>Chordata</taxon>
        <taxon>Craniata</taxon>
        <taxon>Vertebrata</taxon>
        <taxon>Euteleostomi</taxon>
        <taxon>Actinopterygii</taxon>
        <taxon>Neopterygii</taxon>
        <taxon>Teleostei</taxon>
        <taxon>Notacanthiformes</taxon>
        <taxon>Halosauridae</taxon>
        <taxon>Aldrovandia</taxon>
    </lineage>
</organism>
<dbReference type="InterPro" id="IPR047270">
    <property type="entry name" value="PH_ephexin"/>
</dbReference>
<gene>
    <name evidence="8" type="ORF">AAFF_G00124970</name>
</gene>
<name>A0AAD7RR92_9TELE</name>
<dbReference type="PROSITE" id="PS50002">
    <property type="entry name" value="SH3"/>
    <property type="match status" value="1"/>
</dbReference>
<dbReference type="EMBL" id="JAINUG010000188">
    <property type="protein sequence ID" value="KAJ8388936.1"/>
    <property type="molecule type" value="Genomic_DNA"/>
</dbReference>
<proteinExistence type="predicted"/>
<dbReference type="Proteomes" id="UP001221898">
    <property type="component" value="Unassembled WGS sequence"/>
</dbReference>
<dbReference type="SUPFAM" id="SSF50729">
    <property type="entry name" value="PH domain-like"/>
    <property type="match status" value="1"/>
</dbReference>
<evidence type="ECO:0000259" key="5">
    <source>
        <dbReference type="PROSITE" id="PS50002"/>
    </source>
</evidence>
<dbReference type="InterPro" id="IPR001849">
    <property type="entry name" value="PH_domain"/>
</dbReference>
<evidence type="ECO:0008006" key="10">
    <source>
        <dbReference type="Google" id="ProtNLM"/>
    </source>
</evidence>
<reference evidence="8" key="1">
    <citation type="journal article" date="2023" name="Science">
        <title>Genome structures resolve the early diversification of teleost fishes.</title>
        <authorList>
            <person name="Parey E."/>
            <person name="Louis A."/>
            <person name="Montfort J."/>
            <person name="Bouchez O."/>
            <person name="Roques C."/>
            <person name="Iampietro C."/>
            <person name="Lluch J."/>
            <person name="Castinel A."/>
            <person name="Donnadieu C."/>
            <person name="Desvignes T."/>
            <person name="Floi Bucao C."/>
            <person name="Jouanno E."/>
            <person name="Wen M."/>
            <person name="Mejri S."/>
            <person name="Dirks R."/>
            <person name="Jansen H."/>
            <person name="Henkel C."/>
            <person name="Chen W.J."/>
            <person name="Zahm M."/>
            <person name="Cabau C."/>
            <person name="Klopp C."/>
            <person name="Thompson A.W."/>
            <person name="Robinson-Rechavi M."/>
            <person name="Braasch I."/>
            <person name="Lecointre G."/>
            <person name="Bobe J."/>
            <person name="Postlethwait J.H."/>
            <person name="Berthelot C."/>
            <person name="Roest Crollius H."/>
            <person name="Guiguen Y."/>
        </authorList>
    </citation>
    <scope>NUCLEOTIDE SEQUENCE</scope>
    <source>
        <strain evidence="8">NC1722</strain>
    </source>
</reference>
<dbReference type="GO" id="GO:0005085">
    <property type="term" value="F:guanyl-nucleotide exchange factor activity"/>
    <property type="evidence" value="ECO:0007669"/>
    <property type="project" value="UniProtKB-KW"/>
</dbReference>
<dbReference type="Pfam" id="PF00169">
    <property type="entry name" value="PH"/>
    <property type="match status" value="1"/>
</dbReference>